<gene>
    <name evidence="9" type="ORF">BJ980_002925</name>
</gene>
<dbReference type="RefSeq" id="WP_218855532.1">
    <property type="nucleotide sequence ID" value="NZ_JACCAA010000001.1"/>
</dbReference>
<comment type="subcellular location">
    <subcellularLocation>
        <location evidence="1">Cell membrane</location>
        <topology evidence="1">Multi-pass membrane protein</topology>
    </subcellularLocation>
</comment>
<evidence type="ECO:0000256" key="3">
    <source>
        <dbReference type="ARBA" id="ARBA00022448"/>
    </source>
</evidence>
<dbReference type="Pfam" id="PF01032">
    <property type="entry name" value="FecCD"/>
    <property type="match status" value="1"/>
</dbReference>
<dbReference type="CDD" id="cd06550">
    <property type="entry name" value="TM_ABC_iron-siderophores_like"/>
    <property type="match status" value="1"/>
</dbReference>
<organism evidence="9 10">
    <name type="scientific">Nocardioides daedukensis</name>
    <dbReference type="NCBI Taxonomy" id="634462"/>
    <lineage>
        <taxon>Bacteria</taxon>
        <taxon>Bacillati</taxon>
        <taxon>Actinomycetota</taxon>
        <taxon>Actinomycetes</taxon>
        <taxon>Propionibacteriales</taxon>
        <taxon>Nocardioidaceae</taxon>
        <taxon>Nocardioides</taxon>
    </lineage>
</organism>
<feature type="transmembrane region" description="Helical" evidence="8">
    <location>
        <begin position="103"/>
        <end position="123"/>
    </location>
</feature>
<dbReference type="GO" id="GO:0033214">
    <property type="term" value="P:siderophore-iron import into cell"/>
    <property type="evidence" value="ECO:0007669"/>
    <property type="project" value="TreeGrafter"/>
</dbReference>
<evidence type="ECO:0000256" key="7">
    <source>
        <dbReference type="ARBA" id="ARBA00023136"/>
    </source>
</evidence>
<feature type="transmembrane region" description="Helical" evidence="8">
    <location>
        <begin position="158"/>
        <end position="177"/>
    </location>
</feature>
<comment type="similarity">
    <text evidence="2">Belongs to the binding-protein-dependent transport system permease family. FecCD subfamily.</text>
</comment>
<dbReference type="EMBL" id="JACCAA010000001">
    <property type="protein sequence ID" value="NYG60002.1"/>
    <property type="molecule type" value="Genomic_DNA"/>
</dbReference>
<dbReference type="InterPro" id="IPR000522">
    <property type="entry name" value="ABC_transptr_permease_BtuC"/>
</dbReference>
<keyword evidence="5 8" id="KW-0812">Transmembrane</keyword>
<keyword evidence="7 8" id="KW-0472">Membrane</keyword>
<keyword evidence="10" id="KW-1185">Reference proteome</keyword>
<sequence length="339" mass="34771">MSSLSLPLGTGRSLRVDVRTSVVCLVLLVFSLIAAMASLCYGSGWDRPSDVLAALRGEGPIQVSVTQWRMPRIVAAIFFGAALGLAGAIFQNITRNPLGAPDIIGLDAGAYTGVLLVFTMTVATEASITLAAICGGLIAALVVYALSAGAGFSGLRLIVIGIGVQAVLTAVNSWIILRAELDVAISASVWQAGSLNGLDWVDIDGPVTIIVVLALLLTLLSRPMHQAALGDELAISSGVGLGRLRILLVLIGVGLSATVTGVAGPIVFIALSAPQIGRRLTAAAGVPLLPAALTGAFLLTGSDLLAQWLLAPTMLPVGVVTTGVGGLYLLWLLTKEIRR</sequence>
<feature type="transmembrane region" description="Helical" evidence="8">
    <location>
        <begin position="280"/>
        <end position="299"/>
    </location>
</feature>
<accession>A0A7Y9S3R3</accession>
<evidence type="ECO:0000256" key="5">
    <source>
        <dbReference type="ARBA" id="ARBA00022692"/>
    </source>
</evidence>
<evidence type="ECO:0000256" key="6">
    <source>
        <dbReference type="ARBA" id="ARBA00022989"/>
    </source>
</evidence>
<dbReference type="InterPro" id="IPR037294">
    <property type="entry name" value="ABC_BtuC-like"/>
</dbReference>
<evidence type="ECO:0000256" key="1">
    <source>
        <dbReference type="ARBA" id="ARBA00004651"/>
    </source>
</evidence>
<dbReference type="Gene3D" id="1.10.3470.10">
    <property type="entry name" value="ABC transporter involved in vitamin B12 uptake, BtuC"/>
    <property type="match status" value="1"/>
</dbReference>
<proteinExistence type="inferred from homology"/>
<comment type="caution">
    <text evidence="9">The sequence shown here is derived from an EMBL/GenBank/DDBJ whole genome shotgun (WGS) entry which is preliminary data.</text>
</comment>
<evidence type="ECO:0000313" key="10">
    <source>
        <dbReference type="Proteomes" id="UP000540656"/>
    </source>
</evidence>
<name>A0A7Y9S3R3_9ACTN</name>
<evidence type="ECO:0000256" key="4">
    <source>
        <dbReference type="ARBA" id="ARBA00022475"/>
    </source>
</evidence>
<dbReference type="Proteomes" id="UP000540656">
    <property type="component" value="Unassembled WGS sequence"/>
</dbReference>
<feature type="transmembrane region" description="Helical" evidence="8">
    <location>
        <begin position="130"/>
        <end position="152"/>
    </location>
</feature>
<feature type="transmembrane region" description="Helical" evidence="8">
    <location>
        <begin position="20"/>
        <end position="41"/>
    </location>
</feature>
<evidence type="ECO:0000313" key="9">
    <source>
        <dbReference type="EMBL" id="NYG60002.1"/>
    </source>
</evidence>
<dbReference type="GO" id="GO:0005886">
    <property type="term" value="C:plasma membrane"/>
    <property type="evidence" value="ECO:0007669"/>
    <property type="project" value="UniProtKB-SubCell"/>
</dbReference>
<dbReference type="SUPFAM" id="SSF81345">
    <property type="entry name" value="ABC transporter involved in vitamin B12 uptake, BtuC"/>
    <property type="match status" value="1"/>
</dbReference>
<dbReference type="AlphaFoldDB" id="A0A7Y9S3R3"/>
<dbReference type="GO" id="GO:0022857">
    <property type="term" value="F:transmembrane transporter activity"/>
    <property type="evidence" value="ECO:0007669"/>
    <property type="project" value="InterPro"/>
</dbReference>
<reference evidence="9 10" key="1">
    <citation type="submission" date="2020-07" db="EMBL/GenBank/DDBJ databases">
        <title>Sequencing the genomes of 1000 actinobacteria strains.</title>
        <authorList>
            <person name="Klenk H.-P."/>
        </authorList>
    </citation>
    <scope>NUCLEOTIDE SEQUENCE [LARGE SCALE GENOMIC DNA]</scope>
    <source>
        <strain evidence="9 10">DSM 23819</strain>
    </source>
</reference>
<dbReference type="PANTHER" id="PTHR30472">
    <property type="entry name" value="FERRIC ENTEROBACTIN TRANSPORT SYSTEM PERMEASE PROTEIN"/>
    <property type="match status" value="1"/>
</dbReference>
<keyword evidence="3" id="KW-0813">Transport</keyword>
<keyword evidence="4" id="KW-1003">Cell membrane</keyword>
<feature type="transmembrane region" description="Helical" evidence="8">
    <location>
        <begin position="305"/>
        <end position="333"/>
    </location>
</feature>
<keyword evidence="6 8" id="KW-1133">Transmembrane helix</keyword>
<protein>
    <submittedName>
        <fullName evidence="9">Iron complex transport system permease protein</fullName>
    </submittedName>
</protein>
<feature type="transmembrane region" description="Helical" evidence="8">
    <location>
        <begin position="246"/>
        <end position="273"/>
    </location>
</feature>
<evidence type="ECO:0000256" key="8">
    <source>
        <dbReference type="SAM" id="Phobius"/>
    </source>
</evidence>
<feature type="transmembrane region" description="Helical" evidence="8">
    <location>
        <begin position="73"/>
        <end position="91"/>
    </location>
</feature>
<dbReference type="PANTHER" id="PTHR30472:SF24">
    <property type="entry name" value="FERRIC ENTEROBACTIN TRANSPORT SYSTEM PERMEASE PROTEIN FEPG"/>
    <property type="match status" value="1"/>
</dbReference>
<evidence type="ECO:0000256" key="2">
    <source>
        <dbReference type="ARBA" id="ARBA00007935"/>
    </source>
</evidence>